<comment type="caution">
    <text evidence="2">The sequence shown here is derived from an EMBL/GenBank/DDBJ whole genome shotgun (WGS) entry which is preliminary data.</text>
</comment>
<dbReference type="PANTHER" id="PTHR33747:SF1">
    <property type="entry name" value="ADENYLATE CYCLASE-ASSOCIATED CAP C-TERMINAL DOMAIN-CONTAINING PROTEIN"/>
    <property type="match status" value="1"/>
</dbReference>
<dbReference type="SUPFAM" id="SSF103642">
    <property type="entry name" value="Sec-C motif"/>
    <property type="match status" value="1"/>
</dbReference>
<dbReference type="Gene3D" id="3.10.450.50">
    <property type="match status" value="1"/>
</dbReference>
<organism evidence="2 3">
    <name type="scientific">Rossellomorea vietnamensis</name>
    <dbReference type="NCBI Taxonomy" id="218284"/>
    <lineage>
        <taxon>Bacteria</taxon>
        <taxon>Bacillati</taxon>
        <taxon>Bacillota</taxon>
        <taxon>Bacilli</taxon>
        <taxon>Bacillales</taxon>
        <taxon>Bacillaceae</taxon>
        <taxon>Rossellomorea</taxon>
    </lineage>
</organism>
<dbReference type="eggNOG" id="COG3012">
    <property type="taxonomic scope" value="Bacteria"/>
</dbReference>
<protein>
    <recommendedName>
        <fullName evidence="4">SEC-C motif-containing protein</fullName>
    </recommendedName>
</protein>
<gene>
    <name evidence="2" type="ORF">AM506_04875</name>
</gene>
<reference evidence="2 3" key="1">
    <citation type="submission" date="2015-08" db="EMBL/GenBank/DDBJ databases">
        <title>Draft Genome Sequence of Bacillus vietnamensis UCD-SED5.</title>
        <authorList>
            <person name="Lee R.D."/>
            <person name="Jospin G."/>
            <person name="Lang J.M."/>
            <person name="Coil D.A."/>
            <person name="Eisen J.A."/>
        </authorList>
    </citation>
    <scope>NUCLEOTIDE SEQUENCE [LARGE SCALE GENOMIC DNA]</scope>
    <source>
        <strain evidence="2 3">UCD-SED5</strain>
    </source>
</reference>
<dbReference type="AlphaFoldDB" id="A0A0P6WGR7"/>
<dbReference type="PATRIC" id="fig|218284.4.peg.2081"/>
<name>A0A0P6WGR7_9BACI</name>
<sequence length="405" mass="47367">MKKTDKKTRDALLRGLQGMMEMQRKMDEKRAHEIWKNIDPGATLIEVLNTLKKDEVDSIRKAYEFQGMSALKKADMALEVSILVPHSFQKMLHRLDQERYDLLKRIVQSDGFLMVDQDFSTRKLKSLMTGCLVFGSCHNGQRALVVPQELQDCFRKLDGPDLRKIIKRNTEWILFTNGLHYYYGVMSSKARIETIERLANDPLDIREYSSVIHESMEYYDRISFSSNYQYKDTRVMYEEKLKDRNHIDYYPFSKKQIMEAGKEHHFDATPEMIDFLAFLDHFYDLEDDHLIEIAHKVVTMINQEYTLGDLMDYIQSILEIPSKDVFEQLTDRVVNVWNNTRLWALKGYTPIEIRLKAETEQPVNVMNHGASSNDTDLHSRSKKVGRNDACPCGSGKKYKQCCGRK</sequence>
<evidence type="ECO:0000313" key="3">
    <source>
        <dbReference type="Proteomes" id="UP000050398"/>
    </source>
</evidence>
<feature type="region of interest" description="Disordered" evidence="1">
    <location>
        <begin position="364"/>
        <end position="386"/>
    </location>
</feature>
<dbReference type="RefSeq" id="WP_060671377.1">
    <property type="nucleotide sequence ID" value="NZ_LIXZ01000003.1"/>
</dbReference>
<dbReference type="Pfam" id="PF02810">
    <property type="entry name" value="SEC-C"/>
    <property type="match status" value="1"/>
</dbReference>
<evidence type="ECO:0000256" key="1">
    <source>
        <dbReference type="SAM" id="MobiDB-lite"/>
    </source>
</evidence>
<dbReference type="Proteomes" id="UP000050398">
    <property type="component" value="Unassembled WGS sequence"/>
</dbReference>
<dbReference type="InterPro" id="IPR004027">
    <property type="entry name" value="SEC_C_motif"/>
</dbReference>
<evidence type="ECO:0008006" key="4">
    <source>
        <dbReference type="Google" id="ProtNLM"/>
    </source>
</evidence>
<proteinExistence type="predicted"/>
<accession>A0A0P6WGR7</accession>
<evidence type="ECO:0000313" key="2">
    <source>
        <dbReference type="EMBL" id="KPL60468.1"/>
    </source>
</evidence>
<dbReference type="PANTHER" id="PTHR33747">
    <property type="entry name" value="UPF0225 PROTEIN SCO1677"/>
    <property type="match status" value="1"/>
</dbReference>
<dbReference type="EMBL" id="LIXZ01000003">
    <property type="protein sequence ID" value="KPL60468.1"/>
    <property type="molecule type" value="Genomic_DNA"/>
</dbReference>
<dbReference type="OrthoDB" id="9814022at2"/>
<feature type="compositionally biased region" description="Polar residues" evidence="1">
    <location>
        <begin position="364"/>
        <end position="374"/>
    </location>
</feature>